<keyword evidence="2" id="KW-1185">Reference proteome</keyword>
<evidence type="ECO:0000313" key="2">
    <source>
        <dbReference type="Proteomes" id="UP000268233"/>
    </source>
</evidence>
<protein>
    <submittedName>
        <fullName evidence="1">Uncharacterized protein</fullName>
    </submittedName>
</protein>
<comment type="caution">
    <text evidence="1">The sequence shown here is derived from an EMBL/GenBank/DDBJ whole genome shotgun (WGS) entry which is preliminary data.</text>
</comment>
<proteinExistence type="predicted"/>
<sequence>MISQYLVPVLLFPGELNVSELCVLPGVSPVSSYSSAFEPNHSCGGDGNPVDHIFSVGICDSQISSTTYALARRVVRARMGADTVSIATCVLTTLSSAISSEAITASIATSDALTVSTMTWETSLFER</sequence>
<evidence type="ECO:0000313" key="1">
    <source>
        <dbReference type="EMBL" id="RKS83334.1"/>
    </source>
</evidence>
<gene>
    <name evidence="1" type="ORF">BDK61_2677</name>
</gene>
<accession>A0A495R8C8</accession>
<organism evidence="1 2">
    <name type="scientific">Haloarcula quadrata</name>
    <dbReference type="NCBI Taxonomy" id="182779"/>
    <lineage>
        <taxon>Archaea</taxon>
        <taxon>Methanobacteriati</taxon>
        <taxon>Methanobacteriota</taxon>
        <taxon>Stenosarchaea group</taxon>
        <taxon>Halobacteria</taxon>
        <taxon>Halobacteriales</taxon>
        <taxon>Haloarculaceae</taxon>
        <taxon>Haloarcula</taxon>
    </lineage>
</organism>
<reference evidence="1 2" key="1">
    <citation type="submission" date="2018-10" db="EMBL/GenBank/DDBJ databases">
        <title>Genomic Encyclopedia of Archaeal and Bacterial Type Strains, Phase II (KMG-II): from individual species to whole genera.</title>
        <authorList>
            <person name="Goeker M."/>
        </authorList>
    </citation>
    <scope>NUCLEOTIDE SEQUENCE [LARGE SCALE GENOMIC DNA]</scope>
    <source>
        <strain evidence="1 2">DSM 11927</strain>
    </source>
</reference>
<name>A0A495R8C8_9EURY</name>
<dbReference type="AlphaFoldDB" id="A0A495R8C8"/>
<dbReference type="Proteomes" id="UP000268233">
    <property type="component" value="Unassembled WGS sequence"/>
</dbReference>
<dbReference type="EMBL" id="RBWW01000001">
    <property type="protein sequence ID" value="RKS83334.1"/>
    <property type="molecule type" value="Genomic_DNA"/>
</dbReference>